<sequence>MPEKKTALKKKPVSQLLPAVLPAVPVSASTATTTPSLPPLVTEESIAKLITLTMSSPDLLLGLIWKHTFREGSMEGFRRGTELFKDLSALCTSKIIPLQLVSTLESLFSITFGKLQHI</sequence>
<dbReference type="EMBL" id="KN838599">
    <property type="protein sequence ID" value="KIK01991.1"/>
    <property type="molecule type" value="Genomic_DNA"/>
</dbReference>
<proteinExistence type="predicted"/>
<accession>A0A0C9XAR2</accession>
<gene>
    <name evidence="1" type="ORF">K443DRAFT_6513</name>
</gene>
<dbReference type="HOGENOM" id="CLU_2073549_0_0_1"/>
<evidence type="ECO:0000313" key="2">
    <source>
        <dbReference type="Proteomes" id="UP000054477"/>
    </source>
</evidence>
<reference evidence="2" key="2">
    <citation type="submission" date="2015-01" db="EMBL/GenBank/DDBJ databases">
        <title>Evolutionary Origins and Diversification of the Mycorrhizal Mutualists.</title>
        <authorList>
            <consortium name="DOE Joint Genome Institute"/>
            <consortium name="Mycorrhizal Genomics Consortium"/>
            <person name="Kohler A."/>
            <person name="Kuo A."/>
            <person name="Nagy L.G."/>
            <person name="Floudas D."/>
            <person name="Copeland A."/>
            <person name="Barry K.W."/>
            <person name="Cichocki N."/>
            <person name="Veneault-Fourrey C."/>
            <person name="LaButti K."/>
            <person name="Lindquist E.A."/>
            <person name="Lipzen A."/>
            <person name="Lundell T."/>
            <person name="Morin E."/>
            <person name="Murat C."/>
            <person name="Riley R."/>
            <person name="Ohm R."/>
            <person name="Sun H."/>
            <person name="Tunlid A."/>
            <person name="Henrissat B."/>
            <person name="Grigoriev I.V."/>
            <person name="Hibbett D.S."/>
            <person name="Martin F."/>
        </authorList>
    </citation>
    <scope>NUCLEOTIDE SEQUENCE [LARGE SCALE GENOMIC DNA]</scope>
    <source>
        <strain evidence="2">LaAM-08-1</strain>
    </source>
</reference>
<dbReference type="AlphaFoldDB" id="A0A0C9XAR2"/>
<reference evidence="1 2" key="1">
    <citation type="submission" date="2014-04" db="EMBL/GenBank/DDBJ databases">
        <authorList>
            <consortium name="DOE Joint Genome Institute"/>
            <person name="Kuo A."/>
            <person name="Kohler A."/>
            <person name="Nagy L.G."/>
            <person name="Floudas D."/>
            <person name="Copeland A."/>
            <person name="Barry K.W."/>
            <person name="Cichocki N."/>
            <person name="Veneault-Fourrey C."/>
            <person name="LaButti K."/>
            <person name="Lindquist E.A."/>
            <person name="Lipzen A."/>
            <person name="Lundell T."/>
            <person name="Morin E."/>
            <person name="Murat C."/>
            <person name="Sun H."/>
            <person name="Tunlid A."/>
            <person name="Henrissat B."/>
            <person name="Grigoriev I.V."/>
            <person name="Hibbett D.S."/>
            <person name="Martin F."/>
            <person name="Nordberg H.P."/>
            <person name="Cantor M.N."/>
            <person name="Hua S.X."/>
        </authorList>
    </citation>
    <scope>NUCLEOTIDE SEQUENCE [LARGE SCALE GENOMIC DNA]</scope>
    <source>
        <strain evidence="1 2">LaAM-08-1</strain>
    </source>
</reference>
<evidence type="ECO:0000313" key="1">
    <source>
        <dbReference type="EMBL" id="KIK01991.1"/>
    </source>
</evidence>
<organism evidence="1 2">
    <name type="scientific">Laccaria amethystina LaAM-08-1</name>
    <dbReference type="NCBI Taxonomy" id="1095629"/>
    <lineage>
        <taxon>Eukaryota</taxon>
        <taxon>Fungi</taxon>
        <taxon>Dikarya</taxon>
        <taxon>Basidiomycota</taxon>
        <taxon>Agaricomycotina</taxon>
        <taxon>Agaricomycetes</taxon>
        <taxon>Agaricomycetidae</taxon>
        <taxon>Agaricales</taxon>
        <taxon>Agaricineae</taxon>
        <taxon>Hydnangiaceae</taxon>
        <taxon>Laccaria</taxon>
    </lineage>
</organism>
<name>A0A0C9XAR2_9AGAR</name>
<keyword evidence="2" id="KW-1185">Reference proteome</keyword>
<protein>
    <submittedName>
        <fullName evidence="1">Unplaced genomic scaffold K443scaffold_64, whole genome shotgun sequence</fullName>
    </submittedName>
</protein>
<dbReference type="Proteomes" id="UP000054477">
    <property type="component" value="Unassembled WGS sequence"/>
</dbReference>